<keyword evidence="1" id="KW-0472">Membrane</keyword>
<reference evidence="3" key="1">
    <citation type="journal article" date="2023" name="Commun. Biol.">
        <title>Genome analysis of Parmales, the sister group of diatoms, reveals the evolutionary specialization of diatoms from phago-mixotrophs to photoautotrophs.</title>
        <authorList>
            <person name="Ban H."/>
            <person name="Sato S."/>
            <person name="Yoshikawa S."/>
            <person name="Yamada K."/>
            <person name="Nakamura Y."/>
            <person name="Ichinomiya M."/>
            <person name="Sato N."/>
            <person name="Blanc-Mathieu R."/>
            <person name="Endo H."/>
            <person name="Kuwata A."/>
            <person name="Ogata H."/>
        </authorList>
    </citation>
    <scope>NUCLEOTIDE SEQUENCE [LARGE SCALE GENOMIC DNA]</scope>
    <source>
        <strain evidence="3">NIES 3699</strain>
    </source>
</reference>
<accession>A0A9W7FCK7</accession>
<dbReference type="Proteomes" id="UP001165160">
    <property type="component" value="Unassembled WGS sequence"/>
</dbReference>
<sequence>MSTVKIAPVIGRASSLVGSISEMKEKFFSVAQAALYIGAALSFFDLVCDVAKVLEFRRTGRTQSANATIITIALSMFFQMLLVYVQNMKQIKRIIF</sequence>
<keyword evidence="3" id="KW-1185">Reference proteome</keyword>
<name>A0A9W7FCK7_9STRA</name>
<gene>
    <name evidence="2" type="ORF">TrVE_jg2907</name>
</gene>
<feature type="transmembrane region" description="Helical" evidence="1">
    <location>
        <begin position="27"/>
        <end position="44"/>
    </location>
</feature>
<dbReference type="EMBL" id="BRXX01000404">
    <property type="protein sequence ID" value="GMI09672.1"/>
    <property type="molecule type" value="Genomic_DNA"/>
</dbReference>
<protein>
    <submittedName>
        <fullName evidence="2">Uncharacterized protein</fullName>
    </submittedName>
</protein>
<keyword evidence="1" id="KW-1133">Transmembrane helix</keyword>
<evidence type="ECO:0000256" key="1">
    <source>
        <dbReference type="SAM" id="Phobius"/>
    </source>
</evidence>
<keyword evidence="1" id="KW-0812">Transmembrane</keyword>
<organism evidence="2 3">
    <name type="scientific">Triparma verrucosa</name>
    <dbReference type="NCBI Taxonomy" id="1606542"/>
    <lineage>
        <taxon>Eukaryota</taxon>
        <taxon>Sar</taxon>
        <taxon>Stramenopiles</taxon>
        <taxon>Ochrophyta</taxon>
        <taxon>Bolidophyceae</taxon>
        <taxon>Parmales</taxon>
        <taxon>Triparmaceae</taxon>
        <taxon>Triparma</taxon>
    </lineage>
</organism>
<evidence type="ECO:0000313" key="3">
    <source>
        <dbReference type="Proteomes" id="UP001165160"/>
    </source>
</evidence>
<dbReference type="AlphaFoldDB" id="A0A9W7FCK7"/>
<evidence type="ECO:0000313" key="2">
    <source>
        <dbReference type="EMBL" id="GMI09672.1"/>
    </source>
</evidence>
<feature type="transmembrane region" description="Helical" evidence="1">
    <location>
        <begin position="64"/>
        <end position="85"/>
    </location>
</feature>
<proteinExistence type="predicted"/>
<comment type="caution">
    <text evidence="2">The sequence shown here is derived from an EMBL/GenBank/DDBJ whole genome shotgun (WGS) entry which is preliminary data.</text>
</comment>